<dbReference type="OrthoDB" id="9020307at2"/>
<dbReference type="PATRIC" id="fig|908627.4.peg.6035"/>
<dbReference type="RefSeq" id="WP_047895254.1">
    <property type="nucleotide sequence ID" value="NZ_AEJF01000163.1"/>
</dbReference>
<dbReference type="Proteomes" id="UP000035963">
    <property type="component" value="Unassembled WGS sequence"/>
</dbReference>
<dbReference type="AlphaFoldDB" id="A0A0J1CR25"/>
<name>A0A0J1CR25_9BURK</name>
<dbReference type="InterPro" id="IPR023107">
    <property type="entry name" value="Atu2299-like_dom_sf"/>
</dbReference>
<keyword evidence="2" id="KW-1185">Reference proteome</keyword>
<evidence type="ECO:0000313" key="1">
    <source>
        <dbReference type="EMBL" id="KLU23080.1"/>
    </source>
</evidence>
<reference evidence="1 2" key="1">
    <citation type="journal article" date="2015" name="Genome Announc.">
        <title>Draft Genome Sequence of Burkholderia sp. Strain PML1(12), an Ectomycorrhizosphere-Inhabiting Bacterium with Effective Mineral-Weathering Ability.</title>
        <authorList>
            <person name="Uroz S."/>
            <person name="Oger P."/>
        </authorList>
    </citation>
    <scope>NUCLEOTIDE SEQUENCE [LARGE SCALE GENOMIC DNA]</scope>
    <source>
        <strain evidence="2">PML1(12)</strain>
    </source>
</reference>
<comment type="caution">
    <text evidence="1">The sequence shown here is derived from an EMBL/GenBank/DDBJ whole genome shotgun (WGS) entry which is preliminary data.</text>
</comment>
<accession>A0A0J1CR25</accession>
<organism evidence="1 2">
    <name type="scientific">Caballeronia mineralivorans PML1(12)</name>
    <dbReference type="NCBI Taxonomy" id="908627"/>
    <lineage>
        <taxon>Bacteria</taxon>
        <taxon>Pseudomonadati</taxon>
        <taxon>Pseudomonadota</taxon>
        <taxon>Betaproteobacteria</taxon>
        <taxon>Burkholderiales</taxon>
        <taxon>Burkholderiaceae</taxon>
        <taxon>Caballeronia</taxon>
    </lineage>
</organism>
<dbReference type="Gene3D" id="3.10.550.10">
    <property type="entry name" value="Hypothetical protein Atu2299"/>
    <property type="match status" value="1"/>
</dbReference>
<dbReference type="EMBL" id="AEJF01000163">
    <property type="protein sequence ID" value="KLU23080.1"/>
    <property type="molecule type" value="Genomic_DNA"/>
</dbReference>
<gene>
    <name evidence="1" type="ORF">EOS_27005</name>
</gene>
<proteinExistence type="predicted"/>
<protein>
    <submittedName>
        <fullName evidence="1">Uncharacterized protein</fullName>
    </submittedName>
</protein>
<evidence type="ECO:0000313" key="2">
    <source>
        <dbReference type="Proteomes" id="UP000035963"/>
    </source>
</evidence>
<sequence>MLNSTPALTAPLTPAVQHLVDAAVHRSVSDTTKKNGYMRCADYAIVGARVLALLTHLAYRPIAGGEVMDFGGRDLFVLCSPRERRRNAKHLSQLSRYHCWIEAEHAQADGASRTEVIDFTVRHNHLVAREVGRPFTRADQRFLWVWEDEDIVAPELRDHPAFSKQGPRWRWEERDCTNLLHAYEKERPHYFNRQVSQALNLLADQVENGEPLIQY</sequence>